<name>S9S4I9_MAGFU</name>
<evidence type="ECO:0000313" key="2">
    <source>
        <dbReference type="Proteomes" id="UP000015350"/>
    </source>
</evidence>
<accession>S9S4I9</accession>
<reference evidence="1 2" key="1">
    <citation type="submission" date="2013-04" db="EMBL/GenBank/DDBJ databases">
        <authorList>
            <person name="Kuznetsov B."/>
            <person name="Ivanovsky R."/>
        </authorList>
    </citation>
    <scope>NUCLEOTIDE SEQUENCE [LARGE SCALE GENOMIC DNA]</scope>
    <source>
        <strain evidence="1 2">MGU-K5</strain>
    </source>
</reference>
<dbReference type="OrthoDB" id="572526at2"/>
<dbReference type="Gene3D" id="3.90.1690.10">
    <property type="entry name" value="phage-related protein like domain"/>
    <property type="match status" value="1"/>
</dbReference>
<dbReference type="STRING" id="1316936.K678_13955"/>
<protein>
    <submittedName>
        <fullName evidence="1">Phage capsid protein</fullName>
    </submittedName>
</protein>
<dbReference type="InterPro" id="IPR053738">
    <property type="entry name" value="Lambda_capsid_assembly"/>
</dbReference>
<evidence type="ECO:0000313" key="1">
    <source>
        <dbReference type="EMBL" id="EPY00877.1"/>
    </source>
</evidence>
<comment type="caution">
    <text evidence="1">The sequence shown here is derived from an EMBL/GenBank/DDBJ whole genome shotgun (WGS) entry which is preliminary data.</text>
</comment>
<dbReference type="Proteomes" id="UP000015350">
    <property type="component" value="Unassembled WGS sequence"/>
</dbReference>
<dbReference type="eggNOG" id="ENOG502Z7K7">
    <property type="taxonomic scope" value="Bacteria"/>
</dbReference>
<proteinExistence type="predicted"/>
<organism evidence="1 2">
    <name type="scientific">Magnetospirillum fulvum MGU-K5</name>
    <dbReference type="NCBI Taxonomy" id="1316936"/>
    <lineage>
        <taxon>Bacteria</taxon>
        <taxon>Pseudomonadati</taxon>
        <taxon>Pseudomonadota</taxon>
        <taxon>Alphaproteobacteria</taxon>
        <taxon>Rhodospirillales</taxon>
        <taxon>Rhodospirillaceae</taxon>
        <taxon>Magnetospirillum</taxon>
    </lineage>
</organism>
<dbReference type="EMBL" id="AQPH01000064">
    <property type="protein sequence ID" value="EPY00877.1"/>
    <property type="molecule type" value="Genomic_DNA"/>
</dbReference>
<sequence>MATSPFVPSPTLTAIAIAYRNPAYALIGEKVMPRATPVLGTKEFRYRVYNLADGYTVPDTAVGRTGRPAEVSTQAVEMPGMCEDHGLDYPLPQDDITQAKGSNTDPRGFATEFTANLVNLGREIRVAAKTFSANSYGAASVQTLGGTDQFNDAASDPVAIITEMLDTPLLRPNRLVFGKAVWGVLRRHPKLLKAIFPSGNGEGMATRQQVADLFEVGEVLVGESFVNANRKGQAANFQRVWGNHIAGHFIDPTANNQAGVTWGLTMQYGQKVAGTSVDGSIGARGGERVRVVDTVAELVVAPDAGFLIQNAISG</sequence>
<dbReference type="AlphaFoldDB" id="S9S4I9"/>
<dbReference type="RefSeq" id="WP_021133080.1">
    <property type="nucleotide sequence ID" value="NZ_AQPH01000064.1"/>
</dbReference>
<gene>
    <name evidence="1" type="ORF">K678_13955</name>
</gene>